<name>A0A4Q9I1W2_STRKA</name>
<dbReference type="Pfam" id="PF01494">
    <property type="entry name" value="FAD_binding_3"/>
    <property type="match status" value="1"/>
</dbReference>
<dbReference type="EMBL" id="SIXH01000001">
    <property type="protein sequence ID" value="TBO61656.1"/>
    <property type="molecule type" value="Genomic_DNA"/>
</dbReference>
<sequence length="337" mass="35404">MIDLLIAGGGPAGLATAVHAARAGMETVVVEPRGTPVDKACGEGIMPGGVRALTDLGAEVTGHPLRGVRYLDGAHRAQASFRGGTGLGVRRTVLHAALSRRAAEAGVTILPGRVGEVRQSADRVYAAGLRARWLVAADGLHSPVRRALGLDLPDPRPRRYGLRRHYRVAPWSDFIEVHWSRCGEAYVTPVGEELVGVAVLGTARRGFDDLLLGFPHLAPLLAGPPDGAVRGAGPLRQRVARRTAGRVLLVGDAAGYVDALTGEGIALALASAAAAVRCLAAGRPEAYESRWRRLSRRHRLLTEALVRASGHPAAARRIVPTAARLPAVFAAAVHALQ</sequence>
<evidence type="ECO:0000313" key="2">
    <source>
        <dbReference type="EMBL" id="TBO61656.1"/>
    </source>
</evidence>
<comment type="caution">
    <text evidence="2">The sequence shown here is derived from an EMBL/GenBank/DDBJ whole genome shotgun (WGS) entry which is preliminary data.</text>
</comment>
<feature type="domain" description="FAD-binding" evidence="1">
    <location>
        <begin position="3"/>
        <end position="154"/>
    </location>
</feature>
<keyword evidence="3" id="KW-1185">Reference proteome</keyword>
<dbReference type="RefSeq" id="WP_052854217.1">
    <property type="nucleotide sequence ID" value="NZ_SIXH01000001.1"/>
</dbReference>
<proteinExistence type="predicted"/>
<dbReference type="Gene3D" id="3.50.50.60">
    <property type="entry name" value="FAD/NAD(P)-binding domain"/>
    <property type="match status" value="1"/>
</dbReference>
<dbReference type="AlphaFoldDB" id="A0A4Q9I1W2"/>
<dbReference type="Proteomes" id="UP000292452">
    <property type="component" value="Unassembled WGS sequence"/>
</dbReference>
<evidence type="ECO:0000313" key="3">
    <source>
        <dbReference type="Proteomes" id="UP000292452"/>
    </source>
</evidence>
<evidence type="ECO:0000259" key="1">
    <source>
        <dbReference type="Pfam" id="PF01494"/>
    </source>
</evidence>
<dbReference type="InterPro" id="IPR036188">
    <property type="entry name" value="FAD/NAD-bd_sf"/>
</dbReference>
<dbReference type="PANTHER" id="PTHR42685:SF19">
    <property type="entry name" value="POSSIBLE OXIDOREDUCTASE"/>
    <property type="match status" value="1"/>
</dbReference>
<accession>A0A4Q9I1W2</accession>
<reference evidence="2 3" key="1">
    <citation type="submission" date="2019-02" db="EMBL/GenBank/DDBJ databases">
        <title>Draft Genome Sequence of Streptomyces sp. AM-2504, identified by 16S rRNA comparative analysis as a Streptomyces Kasugaensis strain.</title>
        <authorList>
            <person name="Napolioni V."/>
            <person name="Giuliodori A.M."/>
            <person name="Spurio R."/>
            <person name="Fabbretti A."/>
        </authorList>
    </citation>
    <scope>NUCLEOTIDE SEQUENCE [LARGE SCALE GENOMIC DNA]</scope>
    <source>
        <strain evidence="2 3">AM-2504</strain>
    </source>
</reference>
<dbReference type="GeneID" id="97372933"/>
<dbReference type="SUPFAM" id="SSF51905">
    <property type="entry name" value="FAD/NAD(P)-binding domain"/>
    <property type="match status" value="1"/>
</dbReference>
<dbReference type="InterPro" id="IPR002938">
    <property type="entry name" value="FAD-bd"/>
</dbReference>
<gene>
    <name evidence="2" type="ORF">EYS09_00265</name>
</gene>
<dbReference type="InterPro" id="IPR050407">
    <property type="entry name" value="Geranylgeranyl_reductase"/>
</dbReference>
<organism evidence="2 3">
    <name type="scientific">Streptomyces kasugaensis</name>
    <dbReference type="NCBI Taxonomy" id="1946"/>
    <lineage>
        <taxon>Bacteria</taxon>
        <taxon>Bacillati</taxon>
        <taxon>Actinomycetota</taxon>
        <taxon>Actinomycetes</taxon>
        <taxon>Kitasatosporales</taxon>
        <taxon>Streptomycetaceae</taxon>
        <taxon>Streptomyces</taxon>
    </lineage>
</organism>
<dbReference type="GO" id="GO:0071949">
    <property type="term" value="F:FAD binding"/>
    <property type="evidence" value="ECO:0007669"/>
    <property type="project" value="InterPro"/>
</dbReference>
<protein>
    <submittedName>
        <fullName evidence="2">NAD(P)/FAD-dependent oxidoreductase</fullName>
    </submittedName>
</protein>
<dbReference type="PRINTS" id="PR00420">
    <property type="entry name" value="RNGMNOXGNASE"/>
</dbReference>
<dbReference type="PANTHER" id="PTHR42685">
    <property type="entry name" value="GERANYLGERANYL DIPHOSPHATE REDUCTASE"/>
    <property type="match status" value="1"/>
</dbReference>